<name>A0A1H3ZXY9_9BACT</name>
<gene>
    <name evidence="1" type="ORF">SAMN05444145_102383</name>
</gene>
<keyword evidence="2" id="KW-1185">Reference proteome</keyword>
<dbReference type="AlphaFoldDB" id="A0A1H3ZXY9"/>
<evidence type="ECO:0000313" key="1">
    <source>
        <dbReference type="EMBL" id="SEA28566.1"/>
    </source>
</evidence>
<dbReference type="EMBL" id="FNRI01000002">
    <property type="protein sequence ID" value="SEA28566.1"/>
    <property type="molecule type" value="Genomic_DNA"/>
</dbReference>
<organism evidence="1 2">
    <name type="scientific">Alistipes timonensis JC136</name>
    <dbReference type="NCBI Taxonomy" id="1033731"/>
    <lineage>
        <taxon>Bacteria</taxon>
        <taxon>Pseudomonadati</taxon>
        <taxon>Bacteroidota</taxon>
        <taxon>Bacteroidia</taxon>
        <taxon>Bacteroidales</taxon>
        <taxon>Rikenellaceae</taxon>
        <taxon>Alistipes</taxon>
    </lineage>
</organism>
<dbReference type="RefSeq" id="WP_010262889.1">
    <property type="nucleotide sequence ID" value="NZ_CAEG01000012.1"/>
</dbReference>
<dbReference type="STRING" id="1033731.SAMN05444145_102383"/>
<accession>A0A1H3ZXY9</accession>
<dbReference type="Proteomes" id="UP000183253">
    <property type="component" value="Unassembled WGS sequence"/>
</dbReference>
<sequence length="53" mass="5960">MKRVSTTEEGKSRYVAPLLEQIDVQIEKGFADSYPGGGVEPLSSVWRNYEDPE</sequence>
<proteinExistence type="predicted"/>
<reference evidence="1 2" key="1">
    <citation type="submission" date="2016-10" db="EMBL/GenBank/DDBJ databases">
        <authorList>
            <person name="de Groot N.N."/>
        </authorList>
    </citation>
    <scope>NUCLEOTIDE SEQUENCE [LARGE SCALE GENOMIC DNA]</scope>
    <source>
        <strain evidence="1 2">DSM 25383</strain>
    </source>
</reference>
<evidence type="ECO:0000313" key="2">
    <source>
        <dbReference type="Proteomes" id="UP000183253"/>
    </source>
</evidence>
<protein>
    <submittedName>
        <fullName evidence="1">Uncharacterized protein</fullName>
    </submittedName>
</protein>